<reference evidence="1 2" key="1">
    <citation type="submission" date="2024-01" db="EMBL/GenBank/DDBJ databases">
        <title>The diversity of rhizobia nodulating Mimosa spp. in eleven states of Brazil covering several biomes is determined by host plant, location, and edaphic factors.</title>
        <authorList>
            <person name="Rouws L."/>
            <person name="Barauna A."/>
            <person name="Beukes C."/>
            <person name="De Faria S.M."/>
            <person name="Gross E."/>
            <person name="Dos Reis Junior F.B."/>
            <person name="Simon M."/>
            <person name="Maluk M."/>
            <person name="Odee D.W."/>
            <person name="Kenicer G."/>
            <person name="Young J.P.W."/>
            <person name="Reis V.M."/>
            <person name="Zilli J."/>
            <person name="James E.K."/>
        </authorList>
    </citation>
    <scope>NUCLEOTIDE SEQUENCE [LARGE SCALE GENOMIC DNA]</scope>
    <source>
        <strain evidence="1 2">JPY77</strain>
    </source>
</reference>
<accession>A0ABU9QQR0</accession>
<comment type="caution">
    <text evidence="1">The sequence shown here is derived from an EMBL/GenBank/DDBJ whole genome shotgun (WGS) entry which is preliminary data.</text>
</comment>
<dbReference type="EMBL" id="JAZHGC010000061">
    <property type="protein sequence ID" value="MEM5291823.1"/>
    <property type="molecule type" value="Genomic_DNA"/>
</dbReference>
<dbReference type="Proteomes" id="UP001494588">
    <property type="component" value="Unassembled WGS sequence"/>
</dbReference>
<name>A0ABU9QQR0_9BURK</name>
<sequence length="216" mass="24039">MSTANDALGFDVACAALEQATRDVQRLTDDPTATLAALSKARRDYDLSRMRWLRCEWELRAAAAHALRRPPLKIGPLLIVGSDKTVRESLAVLLAAKGYGRPKAVGFDAFDRTNALGRQLVIVDVPWHSVTAARWFLESFDASFDKPSFIALLQREYADDFSGKVNRVVAKPFVLQALLRAIDDVDATAARLTRRNNVPWLGELYEHQASERLACD</sequence>
<proteinExistence type="predicted"/>
<gene>
    <name evidence="1" type="ORF">V4C55_39520</name>
</gene>
<keyword evidence="2" id="KW-1185">Reference proteome</keyword>
<organism evidence="1 2">
    <name type="scientific">Paraburkholderia sabiae</name>
    <dbReference type="NCBI Taxonomy" id="273251"/>
    <lineage>
        <taxon>Bacteria</taxon>
        <taxon>Pseudomonadati</taxon>
        <taxon>Pseudomonadota</taxon>
        <taxon>Betaproteobacteria</taxon>
        <taxon>Burkholderiales</taxon>
        <taxon>Burkholderiaceae</taxon>
        <taxon>Paraburkholderia</taxon>
    </lineage>
</organism>
<evidence type="ECO:0000313" key="1">
    <source>
        <dbReference type="EMBL" id="MEM5291823.1"/>
    </source>
</evidence>
<evidence type="ECO:0000313" key="2">
    <source>
        <dbReference type="Proteomes" id="UP001494588"/>
    </source>
</evidence>
<protein>
    <submittedName>
        <fullName evidence="1">Response regulator receiver protein</fullName>
    </submittedName>
</protein>
<dbReference type="RefSeq" id="WP_201650560.1">
    <property type="nucleotide sequence ID" value="NZ_CAJHCS010000008.1"/>
</dbReference>